<dbReference type="RefSeq" id="WP_347437515.1">
    <property type="nucleotide sequence ID" value="NZ_CP089291.1"/>
</dbReference>
<gene>
    <name evidence="1" type="ORF">LSG31_00605</name>
</gene>
<accession>A0ABY4CKG4</accession>
<sequence length="59" mass="6607">MEQFDMHLYHCSECNVTFGVEDSEDVDHGEIVCTICITDENLLDVGSGSFTLTHLPETE</sequence>
<keyword evidence="2" id="KW-1185">Reference proteome</keyword>
<evidence type="ECO:0000313" key="1">
    <source>
        <dbReference type="EMBL" id="UOF90819.1"/>
    </source>
</evidence>
<dbReference type="Proteomes" id="UP000830167">
    <property type="component" value="Chromosome"/>
</dbReference>
<protein>
    <submittedName>
        <fullName evidence="1">Uncharacterized protein</fullName>
    </submittedName>
</protein>
<dbReference type="EMBL" id="CP089291">
    <property type="protein sequence ID" value="UOF90819.1"/>
    <property type="molecule type" value="Genomic_DNA"/>
</dbReference>
<evidence type="ECO:0000313" key="2">
    <source>
        <dbReference type="Proteomes" id="UP000830167"/>
    </source>
</evidence>
<organism evidence="1 2">
    <name type="scientific">Fodinisporobacter ferrooxydans</name>
    <dbReference type="NCBI Taxonomy" id="2901836"/>
    <lineage>
        <taxon>Bacteria</taxon>
        <taxon>Bacillati</taxon>
        <taxon>Bacillota</taxon>
        <taxon>Bacilli</taxon>
        <taxon>Bacillales</taxon>
        <taxon>Alicyclobacillaceae</taxon>
        <taxon>Fodinisporobacter</taxon>
    </lineage>
</organism>
<reference evidence="1" key="1">
    <citation type="submission" date="2021-12" db="EMBL/GenBank/DDBJ databases">
        <title>Alicyclobacillaceae gen. nov., sp. nov., isolated from chalcocite enrichment system.</title>
        <authorList>
            <person name="Jiang Z."/>
        </authorList>
    </citation>
    <scope>NUCLEOTIDE SEQUENCE</scope>
    <source>
        <strain evidence="1">MYW30-H2</strain>
    </source>
</reference>
<proteinExistence type="predicted"/>
<name>A0ABY4CKG4_9BACL</name>